<accession>A0ABQ7YXJ7</accession>
<gene>
    <name evidence="1" type="ORF">HID58_069963</name>
</gene>
<evidence type="ECO:0000313" key="2">
    <source>
        <dbReference type="Proteomes" id="UP000824890"/>
    </source>
</evidence>
<evidence type="ECO:0000313" key="1">
    <source>
        <dbReference type="EMBL" id="KAH0872601.1"/>
    </source>
</evidence>
<dbReference type="EMBL" id="JAGKQM010000016">
    <property type="protein sequence ID" value="KAH0872601.1"/>
    <property type="molecule type" value="Genomic_DNA"/>
</dbReference>
<keyword evidence="2" id="KW-1185">Reference proteome</keyword>
<organism evidence="1 2">
    <name type="scientific">Brassica napus</name>
    <name type="common">Rape</name>
    <dbReference type="NCBI Taxonomy" id="3708"/>
    <lineage>
        <taxon>Eukaryota</taxon>
        <taxon>Viridiplantae</taxon>
        <taxon>Streptophyta</taxon>
        <taxon>Embryophyta</taxon>
        <taxon>Tracheophyta</taxon>
        <taxon>Spermatophyta</taxon>
        <taxon>Magnoliopsida</taxon>
        <taxon>eudicotyledons</taxon>
        <taxon>Gunneridae</taxon>
        <taxon>Pentapetalae</taxon>
        <taxon>rosids</taxon>
        <taxon>malvids</taxon>
        <taxon>Brassicales</taxon>
        <taxon>Brassicaceae</taxon>
        <taxon>Brassiceae</taxon>
        <taxon>Brassica</taxon>
    </lineage>
</organism>
<proteinExistence type="predicted"/>
<comment type="caution">
    <text evidence="1">The sequence shown here is derived from an EMBL/GenBank/DDBJ whole genome shotgun (WGS) entry which is preliminary data.</text>
</comment>
<feature type="non-terminal residue" evidence="1">
    <location>
        <position position="1"/>
    </location>
</feature>
<reference evidence="1 2" key="1">
    <citation type="submission" date="2021-05" db="EMBL/GenBank/DDBJ databases">
        <title>Genome Assembly of Synthetic Allotetraploid Brassica napus Reveals Homoeologous Exchanges between Subgenomes.</title>
        <authorList>
            <person name="Davis J.T."/>
        </authorList>
    </citation>
    <scope>NUCLEOTIDE SEQUENCE [LARGE SCALE GENOMIC DNA]</scope>
    <source>
        <strain evidence="2">cv. Da-Ae</strain>
        <tissue evidence="1">Seedling</tissue>
    </source>
</reference>
<dbReference type="Proteomes" id="UP000824890">
    <property type="component" value="Unassembled WGS sequence"/>
</dbReference>
<protein>
    <submittedName>
        <fullName evidence="1">Uncharacterized protein</fullName>
    </submittedName>
</protein>
<sequence length="235" mass="27293">EYITRVQEENFTKVFNATFPGWSCLHNYSSHRLGRICVCWSDAVEIVPGSTSAQMITVWVRYKATGDTFLCSFFFASNCMIERRELWREMETIAETVVGDVNAWIIQASHPRFLEAVSRVCNETAPLFHSRSALRRFQDKLKALKSEMRGLNRDMFGDLPGRVKQAYNELCAKQTEAMQNPQTSTFEAASDAWEHWHHISGIEEQFYYQKSRVQWLGLGDRNSRFFHKVTQSRNA</sequence>
<name>A0ABQ7YXJ7_BRANA</name>